<evidence type="ECO:0000313" key="8">
    <source>
        <dbReference type="RefSeq" id="XP_025415508.1"/>
    </source>
</evidence>
<dbReference type="GO" id="GO:0016787">
    <property type="term" value="F:hydrolase activity"/>
    <property type="evidence" value="ECO:0007669"/>
    <property type="project" value="UniProtKB-KW"/>
</dbReference>
<dbReference type="InterPro" id="IPR045055">
    <property type="entry name" value="DNA2/NAM7-like"/>
</dbReference>
<keyword evidence="2" id="KW-0378">Hydrolase</keyword>
<dbReference type="PROSITE" id="PS50006">
    <property type="entry name" value="FHA_DOMAIN"/>
    <property type="match status" value="1"/>
</dbReference>
<keyword evidence="3" id="KW-0347">Helicase</keyword>
<dbReference type="CDD" id="cd18808">
    <property type="entry name" value="SF1_C_Upf1"/>
    <property type="match status" value="1"/>
</dbReference>
<dbReference type="InterPro" id="IPR008984">
    <property type="entry name" value="SMAD_FHA_dom_sf"/>
</dbReference>
<dbReference type="EMBL" id="GGMS01010450">
    <property type="protein sequence ID" value="MBY79653.1"/>
    <property type="molecule type" value="Transcribed_RNA"/>
</dbReference>
<dbReference type="CDD" id="cd00060">
    <property type="entry name" value="FHA"/>
    <property type="match status" value="1"/>
</dbReference>
<dbReference type="GO" id="GO:0005694">
    <property type="term" value="C:chromosome"/>
    <property type="evidence" value="ECO:0007669"/>
    <property type="project" value="UniProtKB-ARBA"/>
</dbReference>
<dbReference type="FunFam" id="3.40.50.300:FF:000326">
    <property type="entry name" value="P-loop containing nucleoside triphosphate hydrolase"/>
    <property type="match status" value="1"/>
</dbReference>
<dbReference type="SUPFAM" id="SSF49879">
    <property type="entry name" value="SMAD/FHA domain"/>
    <property type="match status" value="1"/>
</dbReference>
<dbReference type="Pfam" id="PF00498">
    <property type="entry name" value="FHA"/>
    <property type="match status" value="1"/>
</dbReference>
<sequence>METVKDSISGCVLKCLRNVKDVSHSLHPLKYGVNTIGRGLNNDIVLKNLNVSRTHCHLRVEKKGSIDIAYVKDLGTSNGTIVGNINLKEFDEHELNDLDIIILASGDEGVVLQYINKIDYSANFTNLCNNEISHKRKVFSVDNFDEPTAVKIPKLALDIPSVFKEPFSNENKDVSTKMTISPNIATNIQQINSKQSMSTSSVLESVKDSCNQILTSDKSLIVSSNNTEPSCSYYKNNLQTSLKIKTEQININNVLSQGTYRNEEDSVIVIYSSDEENGLEFVLPNIKIELEKMHVDSKPATELYPSTTKDESKLNVLESPIHFQRNETVSEDDDDDDIIFIPPISNSNNNNTLINSNDSDDDYNSKCPEVFEPLPSRAIIKRGKTKVLVENENVIKTRARSEKIINNKKKAEKMTTDQNKQIIQERRLKLQKLARDKLSILSPEKKVSNTMLLTGVDYINKCSTTEKLKKKTRISRLQNSSYDCIPSTSKLQLATEIDKNITLSNANQVKFNNQEKTSKINFINNISSLSSKIELLNFAYFDTLSIICKWNAVWLREEKFVDKPPPLVKTIIKMKGEFVNPSDYSSSMKPLLLYEIWSKISESYNMILNKNPNLEKYIFEKSLKKDTPLHTFDIQSVNKEFSKSVKVLQSISGPLWCLKCIETNKKNQETLTRPRFSLKGYLCIVIIQSKCFETDAVRVKRPTKSRNIFFAYVNVAKKIGYHLSTQLYIELIVTRKTENIPNGTTIHLMDIFYLHSELRLFQAINNVTSSSLSKALITPQIHNNTLDYSKSVLKSFNINSLTLNNSQKEAVKMAITICSAKEPNVGLIIGPPGTGKTNVICNIILTFMSKHAKTNNRPKLLICAPSNEAVDAIVKRIIEIKKDIKNELQFNIVRVGSGQKYDPHSPIADVMLDNLVKYRMNNPLNEPDQPGQSNTLSIFTNKRDLEEYILKNTDVVLTTLNSCFSKTMENSFMPSAIKTMSSCHFTACIVDEAGQSIEPLNCVPILLGIDKLILVGDDKQLQPLIKSKVAKDNGLGISLFKRLKTWFEHKRYTQKSLPIKILDVQYRMHHEICQFPSVYFYKSLIKTAPSVKKRKNLPFQPYLILEHESQQDCSGEINLGEANMIVSLVEILLNSECKSLDIAVLTPYHKQREKINVLLGNKKMSLNVNTIDSFQGGECDVLLISVVRTNGVGFLDDICRLNVALTRAKQSLIICGNFKSLKGERVWCDLLEDAKKRKLIKKVSKNVFSNSKALLTMIKY</sequence>
<dbReference type="InterPro" id="IPR047187">
    <property type="entry name" value="SF1_C_Upf1"/>
</dbReference>
<keyword evidence="1" id="KW-0547">Nucleotide-binding</keyword>
<dbReference type="GO" id="GO:0001147">
    <property type="term" value="F:transcription termination site sequence-specific DNA binding"/>
    <property type="evidence" value="ECO:0007669"/>
    <property type="project" value="TreeGrafter"/>
</dbReference>
<dbReference type="InterPro" id="IPR027417">
    <property type="entry name" value="P-loop_NTPase"/>
</dbReference>
<evidence type="ECO:0000259" key="5">
    <source>
        <dbReference type="PROSITE" id="PS50006"/>
    </source>
</evidence>
<dbReference type="Pfam" id="PF13087">
    <property type="entry name" value="AAA_12"/>
    <property type="match status" value="1"/>
</dbReference>
<evidence type="ECO:0000313" key="6">
    <source>
        <dbReference type="EMBL" id="MBY79653.1"/>
    </source>
</evidence>
<dbReference type="SUPFAM" id="SSF52540">
    <property type="entry name" value="P-loop containing nucleoside triphosphate hydrolases"/>
    <property type="match status" value="1"/>
</dbReference>
<evidence type="ECO:0000256" key="3">
    <source>
        <dbReference type="ARBA" id="ARBA00022806"/>
    </source>
</evidence>
<evidence type="ECO:0000313" key="7">
    <source>
        <dbReference type="Proteomes" id="UP000694846"/>
    </source>
</evidence>
<dbReference type="RefSeq" id="XP_025415508.1">
    <property type="nucleotide sequence ID" value="XM_025559723.1"/>
</dbReference>
<proteinExistence type="predicted"/>
<dbReference type="PANTHER" id="PTHR10887:SF495">
    <property type="entry name" value="HELICASE SENATAXIN ISOFORM X1-RELATED"/>
    <property type="match status" value="1"/>
</dbReference>
<dbReference type="OrthoDB" id="2285229at2759"/>
<keyword evidence="7" id="KW-1185">Reference proteome</keyword>
<dbReference type="PANTHER" id="PTHR10887">
    <property type="entry name" value="DNA2/NAM7 HELICASE FAMILY"/>
    <property type="match status" value="1"/>
</dbReference>
<dbReference type="AlphaFoldDB" id="A0A2S2QPQ2"/>
<dbReference type="GO" id="GO:0006369">
    <property type="term" value="P:termination of RNA polymerase II transcription"/>
    <property type="evidence" value="ECO:0007669"/>
    <property type="project" value="TreeGrafter"/>
</dbReference>
<evidence type="ECO:0000256" key="4">
    <source>
        <dbReference type="ARBA" id="ARBA00022840"/>
    </source>
</evidence>
<reference evidence="6" key="1">
    <citation type="submission" date="2018-04" db="EMBL/GenBank/DDBJ databases">
        <title>Transcriptome assembly of Sipha flava.</title>
        <authorList>
            <person name="Scully E.D."/>
            <person name="Geib S.M."/>
            <person name="Palmer N.A."/>
            <person name="Koch K."/>
            <person name="Bradshaw J."/>
            <person name="Heng-Moss T."/>
            <person name="Sarath G."/>
        </authorList>
    </citation>
    <scope>NUCLEOTIDE SEQUENCE</scope>
</reference>
<dbReference type="Gene3D" id="2.60.200.20">
    <property type="match status" value="1"/>
</dbReference>
<keyword evidence="4" id="KW-0067">ATP-binding</keyword>
<dbReference type="GO" id="GO:0016604">
    <property type="term" value="C:nuclear body"/>
    <property type="evidence" value="ECO:0007669"/>
    <property type="project" value="TreeGrafter"/>
</dbReference>
<organism evidence="6">
    <name type="scientific">Sipha flava</name>
    <name type="common">yellow sugarcane aphid</name>
    <dbReference type="NCBI Taxonomy" id="143950"/>
    <lineage>
        <taxon>Eukaryota</taxon>
        <taxon>Metazoa</taxon>
        <taxon>Ecdysozoa</taxon>
        <taxon>Arthropoda</taxon>
        <taxon>Hexapoda</taxon>
        <taxon>Insecta</taxon>
        <taxon>Pterygota</taxon>
        <taxon>Neoptera</taxon>
        <taxon>Paraneoptera</taxon>
        <taxon>Hemiptera</taxon>
        <taxon>Sternorrhyncha</taxon>
        <taxon>Aphidomorpha</taxon>
        <taxon>Aphidoidea</taxon>
        <taxon>Aphididae</taxon>
        <taxon>Sipha</taxon>
    </lineage>
</organism>
<evidence type="ECO:0000256" key="1">
    <source>
        <dbReference type="ARBA" id="ARBA00022741"/>
    </source>
</evidence>
<gene>
    <name evidence="6" type="primary">Upf1_2</name>
    <name evidence="8" type="synonym">LOC112687150</name>
    <name evidence="6" type="ORF">g.5336</name>
</gene>
<evidence type="ECO:0000256" key="2">
    <source>
        <dbReference type="ARBA" id="ARBA00022801"/>
    </source>
</evidence>
<dbReference type="Gene3D" id="3.40.50.300">
    <property type="entry name" value="P-loop containing nucleotide triphosphate hydrolases"/>
    <property type="match status" value="2"/>
</dbReference>
<dbReference type="GO" id="GO:0004386">
    <property type="term" value="F:helicase activity"/>
    <property type="evidence" value="ECO:0007669"/>
    <property type="project" value="UniProtKB-KW"/>
</dbReference>
<feature type="domain" description="FHA" evidence="5">
    <location>
        <begin position="34"/>
        <end position="87"/>
    </location>
</feature>
<dbReference type="GO" id="GO:0005524">
    <property type="term" value="F:ATP binding"/>
    <property type="evidence" value="ECO:0007669"/>
    <property type="project" value="UniProtKB-KW"/>
</dbReference>
<dbReference type="Pfam" id="PF13086">
    <property type="entry name" value="AAA_11"/>
    <property type="match status" value="2"/>
</dbReference>
<dbReference type="SMART" id="SM00240">
    <property type="entry name" value="FHA"/>
    <property type="match status" value="1"/>
</dbReference>
<dbReference type="InterPro" id="IPR041679">
    <property type="entry name" value="DNA2/NAM7-like_C"/>
</dbReference>
<dbReference type="Proteomes" id="UP000694846">
    <property type="component" value="Unplaced"/>
</dbReference>
<accession>A0A2S2QPQ2</accession>
<reference evidence="8" key="2">
    <citation type="submission" date="2025-04" db="UniProtKB">
        <authorList>
            <consortium name="RefSeq"/>
        </authorList>
    </citation>
    <scope>IDENTIFICATION</scope>
    <source>
        <tissue evidence="8">Whole body</tissue>
    </source>
</reference>
<name>A0A2S2QPQ2_9HEMI</name>
<protein>
    <submittedName>
        <fullName evidence="8">Helicase sen1-like</fullName>
    </submittedName>
    <submittedName>
        <fullName evidence="6">Regulator of nonsense transcripts 1</fullName>
    </submittedName>
</protein>
<dbReference type="InterPro" id="IPR041677">
    <property type="entry name" value="DNA2/NAM7_AAA_11"/>
</dbReference>
<dbReference type="InterPro" id="IPR000253">
    <property type="entry name" value="FHA_dom"/>
</dbReference>